<name>A0AAW2KGT3_9LAMI</name>
<dbReference type="EMBL" id="JACGWK010000154">
    <property type="protein sequence ID" value="KAL0305063.1"/>
    <property type="molecule type" value="Genomic_DNA"/>
</dbReference>
<organism evidence="1">
    <name type="scientific">Sesamum angustifolium</name>
    <dbReference type="NCBI Taxonomy" id="2727405"/>
    <lineage>
        <taxon>Eukaryota</taxon>
        <taxon>Viridiplantae</taxon>
        <taxon>Streptophyta</taxon>
        <taxon>Embryophyta</taxon>
        <taxon>Tracheophyta</taxon>
        <taxon>Spermatophyta</taxon>
        <taxon>Magnoliopsida</taxon>
        <taxon>eudicotyledons</taxon>
        <taxon>Gunneridae</taxon>
        <taxon>Pentapetalae</taxon>
        <taxon>asterids</taxon>
        <taxon>lamiids</taxon>
        <taxon>Lamiales</taxon>
        <taxon>Pedaliaceae</taxon>
        <taxon>Sesamum</taxon>
    </lineage>
</organism>
<dbReference type="AlphaFoldDB" id="A0AAW2KGT3"/>
<evidence type="ECO:0000313" key="1">
    <source>
        <dbReference type="EMBL" id="KAL0305063.1"/>
    </source>
</evidence>
<reference evidence="1" key="2">
    <citation type="journal article" date="2024" name="Plant">
        <title>Genomic evolution and insights into agronomic trait innovations of Sesamum species.</title>
        <authorList>
            <person name="Miao H."/>
            <person name="Wang L."/>
            <person name="Qu L."/>
            <person name="Liu H."/>
            <person name="Sun Y."/>
            <person name="Le M."/>
            <person name="Wang Q."/>
            <person name="Wei S."/>
            <person name="Zheng Y."/>
            <person name="Lin W."/>
            <person name="Duan Y."/>
            <person name="Cao H."/>
            <person name="Xiong S."/>
            <person name="Wang X."/>
            <person name="Wei L."/>
            <person name="Li C."/>
            <person name="Ma Q."/>
            <person name="Ju M."/>
            <person name="Zhao R."/>
            <person name="Li G."/>
            <person name="Mu C."/>
            <person name="Tian Q."/>
            <person name="Mei H."/>
            <person name="Zhang T."/>
            <person name="Gao T."/>
            <person name="Zhang H."/>
        </authorList>
    </citation>
    <scope>NUCLEOTIDE SEQUENCE</scope>
    <source>
        <strain evidence="1">G01</strain>
    </source>
</reference>
<accession>A0AAW2KGT3</accession>
<gene>
    <name evidence="1" type="ORF">Sangu_3054000</name>
</gene>
<reference evidence="1" key="1">
    <citation type="submission" date="2020-06" db="EMBL/GenBank/DDBJ databases">
        <authorList>
            <person name="Li T."/>
            <person name="Hu X."/>
            <person name="Zhang T."/>
            <person name="Song X."/>
            <person name="Zhang H."/>
            <person name="Dai N."/>
            <person name="Sheng W."/>
            <person name="Hou X."/>
            <person name="Wei L."/>
        </authorList>
    </citation>
    <scope>NUCLEOTIDE SEQUENCE</scope>
    <source>
        <strain evidence="1">G01</strain>
        <tissue evidence="1">Leaf</tissue>
    </source>
</reference>
<sequence length="127" mass="14506">MRHEIKLSKKQSPKIYEEPKRMLDIHYASAMGSIQYQACAREAKCRLHFKSDKHISGMCWGGILERGQDHTKYLRRTKDMFLIYSGGEFILEGYCDASFQSDDDGAKSQSGFIFKLNGGVVAWKSSK</sequence>
<proteinExistence type="predicted"/>
<protein>
    <submittedName>
        <fullName evidence="1">Uncharacterized protein</fullName>
    </submittedName>
</protein>
<comment type="caution">
    <text evidence="1">The sequence shown here is derived from an EMBL/GenBank/DDBJ whole genome shotgun (WGS) entry which is preliminary data.</text>
</comment>